<feature type="transmembrane region" description="Helical" evidence="1">
    <location>
        <begin position="28"/>
        <end position="47"/>
    </location>
</feature>
<dbReference type="Gene3D" id="2.40.410.10">
    <property type="entry name" value="putative membrane protein from Corynebacterium diphtheriae superfamily"/>
    <property type="match status" value="1"/>
</dbReference>
<evidence type="ECO:0008006" key="4">
    <source>
        <dbReference type="Google" id="ProtNLM"/>
    </source>
</evidence>
<keyword evidence="1" id="KW-0812">Transmembrane</keyword>
<feature type="transmembrane region" description="Helical" evidence="1">
    <location>
        <begin position="53"/>
        <end position="75"/>
    </location>
</feature>
<dbReference type="KEGG" id="cok:COCCU_03670"/>
<protein>
    <recommendedName>
        <fullName evidence="4">DUF3239 domain-containing protein</fullName>
    </recommendedName>
</protein>
<dbReference type="AlphaFoldDB" id="A0A6B8VRE4"/>
<dbReference type="Pfam" id="PF11580">
    <property type="entry name" value="DUF3239"/>
    <property type="match status" value="1"/>
</dbReference>
<reference evidence="2 3" key="1">
    <citation type="submission" date="2019-11" db="EMBL/GenBank/DDBJ databases">
        <title>Complete genome sequence of Corynebacterium kalinowskii 1959, a novel Corynebacterium species isolated from soil of a small paddock in Vilsendorf, Germany.</title>
        <authorList>
            <person name="Schaffert L."/>
            <person name="Ruwe M."/>
            <person name="Milse J."/>
            <person name="Hanuschka K."/>
            <person name="Ortseifen V."/>
            <person name="Droste J."/>
            <person name="Brandt D."/>
            <person name="Schlueter L."/>
            <person name="Kutter Y."/>
            <person name="Vinke S."/>
            <person name="Viehoefer P."/>
            <person name="Jacob L."/>
            <person name="Luebke N.-C."/>
            <person name="Schulte-Berndt E."/>
            <person name="Hain C."/>
            <person name="Linder M."/>
            <person name="Schmidt P."/>
            <person name="Wollenschlaeger L."/>
            <person name="Luttermann T."/>
            <person name="Thieme E."/>
            <person name="Hassa J."/>
            <person name="Haak M."/>
            <person name="Wittchen M."/>
            <person name="Mentz A."/>
            <person name="Persicke M."/>
            <person name="Busche T."/>
            <person name="Ruckert C."/>
        </authorList>
    </citation>
    <scope>NUCLEOTIDE SEQUENCE [LARGE SCALE GENOMIC DNA]</scope>
    <source>
        <strain evidence="2 3">2039</strain>
    </source>
</reference>
<organism evidence="2 3">
    <name type="scientific">Corynebacterium occultum</name>
    <dbReference type="NCBI Taxonomy" id="2675219"/>
    <lineage>
        <taxon>Bacteria</taxon>
        <taxon>Bacillati</taxon>
        <taxon>Actinomycetota</taxon>
        <taxon>Actinomycetes</taxon>
        <taxon>Mycobacteriales</taxon>
        <taxon>Corynebacteriaceae</taxon>
        <taxon>Corynebacterium</taxon>
    </lineage>
</organism>
<sequence>MKVFKFEVDEAYAKENNEMLRDNNRFKLSGSIFSLVLLVFGGVMWWLADGAAWGWISGLVFAVLALIFLGVTFVAPQKMGSPQELYDRYPLAPAIIVEANARDAVIMALVNTNVDPQIPPRWGLALRTINRTGVHQNKVGTQVPVAAVHGQRATKDPHHWLQILPMPITWGTKDKDVVNEARKSIPHEQWVLLEKHRNRYEEVKGTRYNMLVL</sequence>
<accession>A0A6B8VRE4</accession>
<dbReference type="InterPro" id="IPR021632">
    <property type="entry name" value="DUF3239"/>
</dbReference>
<keyword evidence="3" id="KW-1185">Reference proteome</keyword>
<dbReference type="RefSeq" id="WP_156230267.1">
    <property type="nucleotide sequence ID" value="NZ_CP046455.1"/>
</dbReference>
<dbReference type="Proteomes" id="UP000424462">
    <property type="component" value="Chromosome"/>
</dbReference>
<name>A0A6B8VRE4_9CORY</name>
<evidence type="ECO:0000256" key="1">
    <source>
        <dbReference type="SAM" id="Phobius"/>
    </source>
</evidence>
<gene>
    <name evidence="2" type="ORF">COCCU_03670</name>
</gene>
<keyword evidence="1" id="KW-0472">Membrane</keyword>
<keyword evidence="1" id="KW-1133">Transmembrane helix</keyword>
<dbReference type="InterPro" id="IPR023124">
    <property type="entry name" value="DUF3239_dom_sf"/>
</dbReference>
<proteinExistence type="predicted"/>
<evidence type="ECO:0000313" key="2">
    <source>
        <dbReference type="EMBL" id="QGU06683.1"/>
    </source>
</evidence>
<dbReference type="EMBL" id="CP046455">
    <property type="protein sequence ID" value="QGU06683.1"/>
    <property type="molecule type" value="Genomic_DNA"/>
</dbReference>
<evidence type="ECO:0000313" key="3">
    <source>
        <dbReference type="Proteomes" id="UP000424462"/>
    </source>
</evidence>